<organism evidence="5 6">
    <name type="scientific">Parvibacter caecicola</name>
    <dbReference type="NCBI Taxonomy" id="747645"/>
    <lineage>
        <taxon>Bacteria</taxon>
        <taxon>Bacillati</taxon>
        <taxon>Actinomycetota</taxon>
        <taxon>Coriobacteriia</taxon>
        <taxon>Coriobacteriales</taxon>
        <taxon>Coriobacteriaceae</taxon>
        <taxon>Parvibacter</taxon>
    </lineage>
</organism>
<dbReference type="RefSeq" id="WP_123185215.1">
    <property type="nucleotide sequence ID" value="NZ_CANPEU010000023.1"/>
</dbReference>
<dbReference type="GeneID" id="93356518"/>
<evidence type="ECO:0000259" key="3">
    <source>
        <dbReference type="PROSITE" id="PS50977"/>
    </source>
</evidence>
<reference evidence="5 6" key="1">
    <citation type="submission" date="2019-04" db="EMBL/GenBank/DDBJ databases">
        <title>Microbes associate with the intestines of laboratory mice.</title>
        <authorList>
            <person name="Navarre W."/>
            <person name="Wong E."/>
            <person name="Huang K.C."/>
            <person name="Tropini C."/>
            <person name="Ng K."/>
            <person name="Yu B."/>
        </authorList>
    </citation>
    <scope>NUCLEOTIDE SEQUENCE [LARGE SCALE GENOMIC DNA]</scope>
    <source>
        <strain evidence="5 6">NM48_B13</strain>
    </source>
</reference>
<dbReference type="OrthoDB" id="3190535at2"/>
<dbReference type="PRINTS" id="PR00455">
    <property type="entry name" value="HTHTETR"/>
</dbReference>
<comment type="caution">
    <text evidence="5">The sequence shown here is derived from an EMBL/GenBank/DDBJ whole genome shotgun (WGS) entry which is preliminary data.</text>
</comment>
<keyword evidence="1 2" id="KW-0238">DNA-binding</keyword>
<dbReference type="InterPro" id="IPR050109">
    <property type="entry name" value="HTH-type_TetR-like_transc_reg"/>
</dbReference>
<feature type="DNA-binding region" description="H-T-H motif" evidence="2">
    <location>
        <begin position="29"/>
        <end position="48"/>
    </location>
</feature>
<evidence type="ECO:0000256" key="1">
    <source>
        <dbReference type="ARBA" id="ARBA00023125"/>
    </source>
</evidence>
<dbReference type="AlphaFoldDB" id="A0A3N0ABC3"/>
<accession>A0A3N0ABC3</accession>
<evidence type="ECO:0000256" key="2">
    <source>
        <dbReference type="PROSITE-ProRule" id="PRU00335"/>
    </source>
</evidence>
<evidence type="ECO:0000313" key="7">
    <source>
        <dbReference type="Proteomes" id="UP000530850"/>
    </source>
</evidence>
<sequence length="205" mass="23189">MPKIEGNPRDRILDDSLVLFSEKGYAATTMRDIAEAAGMKAASLYNHFKGKQELFDALTERESSYVESTVRDAGAMASPEDDPHAYSCAKSQELSSLVWDSYAPFFDNARIKLFMRMLASNRYGEDRFRALYAAMFIERPIELQKTIFSHLVDAGVFAPCDIELAAMEFHGPMLMLMEQEASADHARAFCLRHVEQFNDAHRKDA</sequence>
<dbReference type="Gene3D" id="1.10.357.10">
    <property type="entry name" value="Tetracycline Repressor, domain 2"/>
    <property type="match status" value="1"/>
</dbReference>
<dbReference type="SUPFAM" id="SSF48498">
    <property type="entry name" value="Tetracyclin repressor-like, C-terminal domain"/>
    <property type="match status" value="1"/>
</dbReference>
<evidence type="ECO:0000313" key="6">
    <source>
        <dbReference type="Proteomes" id="UP000309454"/>
    </source>
</evidence>
<dbReference type="InterPro" id="IPR036271">
    <property type="entry name" value="Tet_transcr_reg_TetR-rel_C_sf"/>
</dbReference>
<reference evidence="4 7" key="2">
    <citation type="submission" date="2020-08" db="EMBL/GenBank/DDBJ databases">
        <title>Sequencing the genomes of 1000 actinobacteria strains.</title>
        <authorList>
            <person name="Klenk H.-P."/>
        </authorList>
    </citation>
    <scope>NUCLEOTIDE SEQUENCE [LARGE SCALE GENOMIC DNA]</scope>
    <source>
        <strain evidence="4 7">DSM 22242</strain>
    </source>
</reference>
<proteinExistence type="predicted"/>
<evidence type="ECO:0000313" key="5">
    <source>
        <dbReference type="EMBL" id="TJW11484.1"/>
    </source>
</evidence>
<dbReference type="SUPFAM" id="SSF46689">
    <property type="entry name" value="Homeodomain-like"/>
    <property type="match status" value="1"/>
</dbReference>
<dbReference type="GO" id="GO:0003700">
    <property type="term" value="F:DNA-binding transcription factor activity"/>
    <property type="evidence" value="ECO:0007669"/>
    <property type="project" value="TreeGrafter"/>
</dbReference>
<dbReference type="InterPro" id="IPR001647">
    <property type="entry name" value="HTH_TetR"/>
</dbReference>
<dbReference type="Pfam" id="PF00440">
    <property type="entry name" value="TetR_N"/>
    <property type="match status" value="1"/>
</dbReference>
<dbReference type="InterPro" id="IPR009057">
    <property type="entry name" value="Homeodomain-like_sf"/>
</dbReference>
<dbReference type="PANTHER" id="PTHR30055:SF226">
    <property type="entry name" value="HTH-TYPE TRANSCRIPTIONAL REGULATOR PKSA"/>
    <property type="match status" value="1"/>
</dbReference>
<keyword evidence="6" id="KW-1185">Reference proteome</keyword>
<gene>
    <name evidence="5" type="ORF">E5982_04600</name>
    <name evidence="4" type="ORF">FHR31_001843</name>
</gene>
<dbReference type="Proteomes" id="UP000530850">
    <property type="component" value="Unassembled WGS sequence"/>
</dbReference>
<name>A0A3N0ABC3_9ACTN</name>
<dbReference type="EMBL" id="JACHYA010000008">
    <property type="protein sequence ID" value="MBB3172010.1"/>
    <property type="molecule type" value="Genomic_DNA"/>
</dbReference>
<protein>
    <submittedName>
        <fullName evidence="4 5">AcrR family transcriptional regulator</fullName>
    </submittedName>
</protein>
<dbReference type="Proteomes" id="UP000309454">
    <property type="component" value="Unassembled WGS sequence"/>
</dbReference>
<dbReference type="EMBL" id="SSTM01000002">
    <property type="protein sequence ID" value="TJW11484.1"/>
    <property type="molecule type" value="Genomic_DNA"/>
</dbReference>
<dbReference type="PROSITE" id="PS50977">
    <property type="entry name" value="HTH_TETR_2"/>
    <property type="match status" value="1"/>
</dbReference>
<evidence type="ECO:0000313" key="4">
    <source>
        <dbReference type="EMBL" id="MBB3172010.1"/>
    </source>
</evidence>
<dbReference type="GO" id="GO:0000976">
    <property type="term" value="F:transcription cis-regulatory region binding"/>
    <property type="evidence" value="ECO:0007669"/>
    <property type="project" value="TreeGrafter"/>
</dbReference>
<feature type="domain" description="HTH tetR-type" evidence="3">
    <location>
        <begin position="6"/>
        <end position="66"/>
    </location>
</feature>
<dbReference type="PANTHER" id="PTHR30055">
    <property type="entry name" value="HTH-TYPE TRANSCRIPTIONAL REGULATOR RUTR"/>
    <property type="match status" value="1"/>
</dbReference>